<keyword evidence="1" id="KW-1133">Transmembrane helix</keyword>
<dbReference type="PROSITE" id="PS51257">
    <property type="entry name" value="PROKAR_LIPOPROTEIN"/>
    <property type="match status" value="1"/>
</dbReference>
<sequence length="348" mass="40920">MATKSKKNGKKKKFEKFKDIYFKVNGPIGFVSSCITIIVVFTGESKIFKYVLCTIILVYFIVLCAYIVKSIFNTNKAKVELDKDYFSKTRNLAIRMHRYFHNLRNYISSISISEQKILKYQDVVDKCQNICDYLSEFYKALFDSYLDNNTISVCIKLIQTDSVFDVNYNNWKMETIARSASTEQERTNIDKKLVMISENSDFQVVLSEEFKDELFSFSDMRNIKEDFLKTYKMAYKNSRGDNFLDYYRSTIVVPIKIDGRFVSSELKKEAKELEKRYLVLGFLCIDSMKVFETEQERLIFSIGVEYAKSLGDSLYLFFEKILLCCMKNAKIEKDLDIQEKHFENNAYN</sequence>
<dbReference type="RefSeq" id="WP_390408529.1">
    <property type="nucleotide sequence ID" value="NZ_BAABYW010000001.1"/>
</dbReference>
<proteinExistence type="predicted"/>
<evidence type="ECO:0000256" key="1">
    <source>
        <dbReference type="SAM" id="Phobius"/>
    </source>
</evidence>
<accession>A0ABQ0BFJ1</accession>
<reference evidence="2 3" key="1">
    <citation type="submission" date="2024-04" db="EMBL/GenBank/DDBJ databases">
        <title>Defined microbial consortia suppress multidrug-resistant proinflammatory Enterobacteriaceae via ecological control.</title>
        <authorList>
            <person name="Furuichi M."/>
            <person name="Kawaguchi T."/>
            <person name="Pust M."/>
            <person name="Yasuma K."/>
            <person name="Plichta D."/>
            <person name="Hasegawa N."/>
            <person name="Ohya T."/>
            <person name="Bhattarai S."/>
            <person name="Sasajima S."/>
            <person name="Aoto Y."/>
            <person name="Tuganbaev T."/>
            <person name="Yaginuma M."/>
            <person name="Ueda M."/>
            <person name="Okahashi N."/>
            <person name="Amafuji K."/>
            <person name="Kiridooshi Y."/>
            <person name="Sugita K."/>
            <person name="Strazar M."/>
            <person name="Skelly A."/>
            <person name="Suda W."/>
            <person name="Hattori M."/>
            <person name="Nakamoto N."/>
            <person name="Caballero S."/>
            <person name="Norman J."/>
            <person name="Olle B."/>
            <person name="Tanoue T."/>
            <person name="Arita M."/>
            <person name="Bucci V."/>
            <person name="Atarashi K."/>
            <person name="Xavier R."/>
            <person name="Honda K."/>
        </authorList>
    </citation>
    <scope>NUCLEOTIDE SEQUENCE [LARGE SCALE GENOMIC DNA]</scope>
    <source>
        <strain evidence="3">k04-0078-D8-1</strain>
    </source>
</reference>
<evidence type="ECO:0000313" key="3">
    <source>
        <dbReference type="Proteomes" id="UP001600943"/>
    </source>
</evidence>
<name>A0ABQ0BFJ1_9FIRM</name>
<gene>
    <name evidence="2" type="ORF">K040078D81_43570</name>
</gene>
<keyword evidence="3" id="KW-1185">Reference proteome</keyword>
<keyword evidence="1" id="KW-0472">Membrane</keyword>
<comment type="caution">
    <text evidence="2">The sequence shown here is derived from an EMBL/GenBank/DDBJ whole genome shotgun (WGS) entry which is preliminary data.</text>
</comment>
<dbReference type="Proteomes" id="UP001600943">
    <property type="component" value="Unassembled WGS sequence"/>
</dbReference>
<dbReference type="EMBL" id="BAABYW010000001">
    <property type="protein sequence ID" value="GAA6410240.1"/>
    <property type="molecule type" value="Genomic_DNA"/>
</dbReference>
<feature type="transmembrane region" description="Helical" evidence="1">
    <location>
        <begin position="20"/>
        <end position="41"/>
    </location>
</feature>
<keyword evidence="1" id="KW-0812">Transmembrane</keyword>
<organism evidence="2 3">
    <name type="scientific">Blautia hominis</name>
    <dbReference type="NCBI Taxonomy" id="2025493"/>
    <lineage>
        <taxon>Bacteria</taxon>
        <taxon>Bacillati</taxon>
        <taxon>Bacillota</taxon>
        <taxon>Clostridia</taxon>
        <taxon>Lachnospirales</taxon>
        <taxon>Lachnospiraceae</taxon>
        <taxon>Blautia</taxon>
    </lineage>
</organism>
<protein>
    <submittedName>
        <fullName evidence="2">Uncharacterized protein</fullName>
    </submittedName>
</protein>
<feature type="transmembrane region" description="Helical" evidence="1">
    <location>
        <begin position="47"/>
        <end position="68"/>
    </location>
</feature>
<evidence type="ECO:0000313" key="2">
    <source>
        <dbReference type="EMBL" id="GAA6410240.1"/>
    </source>
</evidence>